<dbReference type="Proteomes" id="UP000249393">
    <property type="component" value="Unassembled WGS sequence"/>
</dbReference>
<dbReference type="AlphaFoldDB" id="A0A2W5UXF1"/>
<feature type="compositionally biased region" description="Basic and acidic residues" evidence="1">
    <location>
        <begin position="34"/>
        <end position="45"/>
    </location>
</feature>
<evidence type="ECO:0000313" key="2">
    <source>
        <dbReference type="EMBL" id="PZR32479.1"/>
    </source>
</evidence>
<gene>
    <name evidence="2" type="ORF">DI526_16470</name>
</gene>
<protein>
    <submittedName>
        <fullName evidence="2">Uncharacterized protein</fullName>
    </submittedName>
</protein>
<organism evidence="2 3">
    <name type="scientific">Caulobacter segnis</name>
    <dbReference type="NCBI Taxonomy" id="88688"/>
    <lineage>
        <taxon>Bacteria</taxon>
        <taxon>Pseudomonadati</taxon>
        <taxon>Pseudomonadota</taxon>
        <taxon>Alphaproteobacteria</taxon>
        <taxon>Caulobacterales</taxon>
        <taxon>Caulobacteraceae</taxon>
        <taxon>Caulobacter</taxon>
    </lineage>
</organism>
<evidence type="ECO:0000313" key="3">
    <source>
        <dbReference type="Proteomes" id="UP000249393"/>
    </source>
</evidence>
<comment type="caution">
    <text evidence="2">The sequence shown here is derived from an EMBL/GenBank/DDBJ whole genome shotgun (WGS) entry which is preliminary data.</text>
</comment>
<name>A0A2W5UXF1_9CAUL</name>
<accession>A0A2W5UXF1</accession>
<reference evidence="2 3" key="1">
    <citation type="submission" date="2017-08" db="EMBL/GenBank/DDBJ databases">
        <title>Infants hospitalized years apart are colonized by the same room-sourced microbial strains.</title>
        <authorList>
            <person name="Brooks B."/>
            <person name="Olm M.R."/>
            <person name="Firek B.A."/>
            <person name="Baker R."/>
            <person name="Thomas B.C."/>
            <person name="Morowitz M.J."/>
            <person name="Banfield J.F."/>
        </authorList>
    </citation>
    <scope>NUCLEOTIDE SEQUENCE [LARGE SCALE GENOMIC DNA]</scope>
    <source>
        <strain evidence="2">S2_003_000_R2_4</strain>
    </source>
</reference>
<evidence type="ECO:0000256" key="1">
    <source>
        <dbReference type="SAM" id="MobiDB-lite"/>
    </source>
</evidence>
<dbReference type="EMBL" id="QFQZ01000060">
    <property type="protein sequence ID" value="PZR32479.1"/>
    <property type="molecule type" value="Genomic_DNA"/>
</dbReference>
<proteinExistence type="predicted"/>
<sequence>MGLPRRLCPHRQGFVPCFREPAPGSAAKTSSRKKTGERFPLDHPRQPSRSPAGRPFRAIG</sequence>
<feature type="region of interest" description="Disordered" evidence="1">
    <location>
        <begin position="18"/>
        <end position="60"/>
    </location>
</feature>